<evidence type="ECO:0000259" key="1">
    <source>
        <dbReference type="PROSITE" id="PS50883"/>
    </source>
</evidence>
<dbReference type="CDD" id="cd01948">
    <property type="entry name" value="EAL"/>
    <property type="match status" value="1"/>
</dbReference>
<gene>
    <name evidence="2" type="ORF">E5161_17245</name>
</gene>
<dbReference type="GO" id="GO:0071111">
    <property type="term" value="F:cyclic-guanylate-specific phosphodiesterase activity"/>
    <property type="evidence" value="ECO:0007669"/>
    <property type="project" value="InterPro"/>
</dbReference>
<dbReference type="RefSeq" id="WP_136779140.1">
    <property type="nucleotide sequence ID" value="NZ_SUPK01000009.1"/>
</dbReference>
<dbReference type="SUPFAM" id="SSF141868">
    <property type="entry name" value="EAL domain-like"/>
    <property type="match status" value="1"/>
</dbReference>
<dbReference type="InterPro" id="IPR050706">
    <property type="entry name" value="Cyclic-di-GMP_PDE-like"/>
</dbReference>
<dbReference type="PANTHER" id="PTHR33121:SF76">
    <property type="entry name" value="SIGNALING PROTEIN"/>
    <property type="match status" value="1"/>
</dbReference>
<accession>A0A4U0F5K8</accession>
<protein>
    <submittedName>
        <fullName evidence="2">EAL domain-containing protein</fullName>
    </submittedName>
</protein>
<dbReference type="Gene3D" id="3.20.20.450">
    <property type="entry name" value="EAL domain"/>
    <property type="match status" value="1"/>
</dbReference>
<organism evidence="2 3">
    <name type="scientific">Cohnella pontilimi</name>
    <dbReference type="NCBI Taxonomy" id="2564100"/>
    <lineage>
        <taxon>Bacteria</taxon>
        <taxon>Bacillati</taxon>
        <taxon>Bacillota</taxon>
        <taxon>Bacilli</taxon>
        <taxon>Bacillales</taxon>
        <taxon>Paenibacillaceae</taxon>
        <taxon>Cohnella</taxon>
    </lineage>
</organism>
<name>A0A4U0F5K8_9BACL</name>
<dbReference type="PANTHER" id="PTHR33121">
    <property type="entry name" value="CYCLIC DI-GMP PHOSPHODIESTERASE PDEF"/>
    <property type="match status" value="1"/>
</dbReference>
<dbReference type="InterPro" id="IPR035919">
    <property type="entry name" value="EAL_sf"/>
</dbReference>
<dbReference type="PROSITE" id="PS50883">
    <property type="entry name" value="EAL"/>
    <property type="match status" value="1"/>
</dbReference>
<dbReference type="SMART" id="SM00052">
    <property type="entry name" value="EAL"/>
    <property type="match status" value="1"/>
</dbReference>
<dbReference type="AlphaFoldDB" id="A0A4U0F5K8"/>
<evidence type="ECO:0000313" key="3">
    <source>
        <dbReference type="Proteomes" id="UP000309673"/>
    </source>
</evidence>
<reference evidence="2 3" key="1">
    <citation type="submission" date="2019-04" db="EMBL/GenBank/DDBJ databases">
        <title>Cohnella sp. nov., isolated from soil.</title>
        <authorList>
            <person name="Kim W."/>
        </authorList>
    </citation>
    <scope>NUCLEOTIDE SEQUENCE [LARGE SCALE GENOMIC DNA]</scope>
    <source>
        <strain evidence="2 3">CAU 1483</strain>
    </source>
</reference>
<dbReference type="Pfam" id="PF00563">
    <property type="entry name" value="EAL"/>
    <property type="match status" value="1"/>
</dbReference>
<proteinExistence type="predicted"/>
<dbReference type="OrthoDB" id="581425at2"/>
<evidence type="ECO:0000313" key="2">
    <source>
        <dbReference type="EMBL" id="TJY39700.1"/>
    </source>
</evidence>
<feature type="domain" description="EAL" evidence="1">
    <location>
        <begin position="170"/>
        <end position="420"/>
    </location>
</feature>
<keyword evidence="3" id="KW-1185">Reference proteome</keyword>
<sequence length="421" mass="47454">MMASNDMTGSERFIGGFHLPGADGWPEYDSEFLGLVGFILPGGWRQAAGLTKDEEAERWSQWFSLRLNEVSVRYGERIGPHLWVYFGIPAKSAQAAEHYADTLGRRVRDILFAEFGDPFGDAPVMRHTDDFGYGAAVIAGTGDRPFTDLLYEGFLAAASRLQGWSMPQRDPVRGMEMERILREGDIRSVYQPLFHLRDGNIFGYEALTRCAPDSPFDGPLSLFRYAEEEGYAFSLDRLAREKAVLSSPLLGPRQKIFINVNLSIMKDPQFVSGQTRQWLAARGLHPGQVVFELTERSSIEDFDEAKKMLAHYRSQGYQIAIDDAGAGYSSLQAIVELKPDYIKLDKSLVQYADQDEMKKHMLRTFVRFAKRMKIRTVAEGIERPEEFQLVRSMGIDFGQGFLIGKPCENPADVYTLGLPTV</sequence>
<comment type="caution">
    <text evidence="2">The sequence shown here is derived from an EMBL/GenBank/DDBJ whole genome shotgun (WGS) entry which is preliminary data.</text>
</comment>
<dbReference type="InterPro" id="IPR001633">
    <property type="entry name" value="EAL_dom"/>
</dbReference>
<dbReference type="Proteomes" id="UP000309673">
    <property type="component" value="Unassembled WGS sequence"/>
</dbReference>
<dbReference type="EMBL" id="SUPK01000009">
    <property type="protein sequence ID" value="TJY39700.1"/>
    <property type="molecule type" value="Genomic_DNA"/>
</dbReference>